<protein>
    <recommendedName>
        <fullName evidence="3">Uma2 family endonuclease</fullName>
    </recommendedName>
</protein>
<dbReference type="Proteomes" id="UP000598820">
    <property type="component" value="Unassembled WGS sequence"/>
</dbReference>
<dbReference type="EMBL" id="JACWZY010000026">
    <property type="protein sequence ID" value="MBD2703955.1"/>
    <property type="molecule type" value="Genomic_DNA"/>
</dbReference>
<dbReference type="InterPro" id="IPR012296">
    <property type="entry name" value="Nuclease_put_TT1808"/>
</dbReference>
<evidence type="ECO:0008006" key="3">
    <source>
        <dbReference type="Google" id="ProtNLM"/>
    </source>
</evidence>
<reference evidence="1" key="1">
    <citation type="submission" date="2020-09" db="EMBL/GenBank/DDBJ databases">
        <authorList>
            <person name="Kim M.K."/>
        </authorList>
    </citation>
    <scope>NUCLEOTIDE SEQUENCE</scope>
    <source>
        <strain evidence="1">BT702</strain>
    </source>
</reference>
<gene>
    <name evidence="1" type="ORF">IC229_25140</name>
</gene>
<dbReference type="AlphaFoldDB" id="A0A926Y4Z2"/>
<evidence type="ECO:0000313" key="2">
    <source>
        <dbReference type="Proteomes" id="UP000598820"/>
    </source>
</evidence>
<comment type="caution">
    <text evidence="1">The sequence shown here is derived from an EMBL/GenBank/DDBJ whole genome shotgun (WGS) entry which is preliminary data.</text>
</comment>
<sequence length="210" mass="24399">MEATNNSKRLPLTAEQKQRRAERARLLKSLVYEMWDGKPVYYAGYEDVLNGIKTVEQVMSSSILQSRLVVRISAYLLSVLNLDVYDVLGNELGIQFDKGDWRACDVAIFELTTLEGQDETKYAWVPPKIAIEVDTKADMSQFDSDFEYYERKTTKLLQFGTEKVIWLFTKSRKVWIAEPNKDWIIRDWSQVVDVLPGCQFVPEELVKKKK</sequence>
<evidence type="ECO:0000313" key="1">
    <source>
        <dbReference type="EMBL" id="MBD2703955.1"/>
    </source>
</evidence>
<dbReference type="Gene3D" id="3.90.1570.10">
    <property type="entry name" value="tt1808, chain A"/>
    <property type="match status" value="1"/>
</dbReference>
<proteinExistence type="predicted"/>
<organism evidence="1 2">
    <name type="scientific">Spirosoma profusum</name>
    <dbReference type="NCBI Taxonomy" id="2771354"/>
    <lineage>
        <taxon>Bacteria</taxon>
        <taxon>Pseudomonadati</taxon>
        <taxon>Bacteroidota</taxon>
        <taxon>Cytophagia</taxon>
        <taxon>Cytophagales</taxon>
        <taxon>Cytophagaceae</taxon>
        <taxon>Spirosoma</taxon>
    </lineage>
</organism>
<name>A0A926Y4Z2_9BACT</name>
<keyword evidence="2" id="KW-1185">Reference proteome</keyword>
<accession>A0A926Y4Z2</accession>